<evidence type="ECO:0000313" key="2">
    <source>
        <dbReference type="Proteomes" id="UP000183031"/>
    </source>
</evidence>
<keyword evidence="2" id="KW-1185">Reference proteome</keyword>
<gene>
    <name evidence="1" type="ORF">SAMN02927935_04385</name>
</gene>
<dbReference type="RefSeq" id="WP_033631359.1">
    <property type="nucleotide sequence ID" value="NZ_FMUT01000014.1"/>
</dbReference>
<evidence type="ECO:0008006" key="3">
    <source>
        <dbReference type="Google" id="ProtNLM"/>
    </source>
</evidence>
<reference evidence="1 2" key="1">
    <citation type="submission" date="2016-10" db="EMBL/GenBank/DDBJ databases">
        <authorList>
            <person name="Varghese N."/>
            <person name="Submissions S."/>
        </authorList>
    </citation>
    <scope>NUCLEOTIDE SEQUENCE [LARGE SCALE GENOMIC DNA]</scope>
    <source>
        <strain evidence="1 2">CGMCC 1.6853</strain>
    </source>
</reference>
<name>A0A1G5LIW3_9GAMM</name>
<sequence>MNNLVEFKASHELDAIKNVRNFITFCRDKLTIYDDIIDWNSSSWKGIAAFRKLKAGYGLVESKDRLDSDFIDFAKSYIRYNQALSSVKTPGRKILALRCLEKALLQTCHNAHVYNVSTIVLDEALQIASKHYKSNVLHQCGYELQKLSIFLSEHRFVRCGFISWTNPVKPRFKNNYLPEKEDEDRIHKLPDERALFSIAEIFSRPDEKLSSRDLFTTSVIALLMCSPSRASEILALPADCEITRKDRNGVERYGLRYYAAKGGGATIKWIPDVMIPVAQKAVSRLLKLSENARSLARWCERSPDKFYRHPLCPEVDEHEPLDVRQVCHALGYRLDDKGQCINKLKRTSLDGGVSFLNYSDRYYTLHKLWKLIRKNLPQDFPWLDKEKSVRYSNALCLLNLHQCHEVKMTACYTLYKPSYSDLSRDIEKSRKMKPEVNNIFKRHGYFDQFGKCLFLRTHQPRHLLNTIAQLGDLSQLNIAKWSGRVSVLQNKNYNHTSQEEILEKISSLKLGSNRYCSPMDNKSNNMVVLENLAHGAAHLTSEGYCIHNYVIPPCRKLAEAQAYGWEDYGEMNEQQQKEVINKISLFLKMAKQAVDDGFYGADKWVSFHEDVLNNLEKRNHFKTGK</sequence>
<protein>
    <recommendedName>
        <fullName evidence="3">DNA-binding protein</fullName>
    </recommendedName>
</protein>
<accession>A0A1G5LIW3</accession>
<proteinExistence type="predicted"/>
<comment type="caution">
    <text evidence="1">The sequence shown here is derived from an EMBL/GenBank/DDBJ whole genome shotgun (WGS) entry which is preliminary data.</text>
</comment>
<evidence type="ECO:0000313" key="1">
    <source>
        <dbReference type="EMBL" id="SCZ12248.1"/>
    </source>
</evidence>
<dbReference type="EMBL" id="FMUT01000014">
    <property type="protein sequence ID" value="SCZ12248.1"/>
    <property type="molecule type" value="Genomic_DNA"/>
</dbReference>
<organism evidence="1 2">
    <name type="scientific">Serratia nematodiphila</name>
    <dbReference type="NCBI Taxonomy" id="458197"/>
    <lineage>
        <taxon>Bacteria</taxon>
        <taxon>Pseudomonadati</taxon>
        <taxon>Pseudomonadota</taxon>
        <taxon>Gammaproteobacteria</taxon>
        <taxon>Enterobacterales</taxon>
        <taxon>Yersiniaceae</taxon>
        <taxon>Serratia</taxon>
    </lineage>
</organism>
<dbReference type="Proteomes" id="UP000183031">
    <property type="component" value="Unassembled WGS sequence"/>
</dbReference>